<name>A0A7Z0X141_9BACI</name>
<comment type="caution">
    <text evidence="1">The sequence shown here is derived from an EMBL/GenBank/DDBJ whole genome shotgun (WGS) entry which is preliminary data.</text>
</comment>
<reference evidence="1 2" key="1">
    <citation type="journal article" date="2016" name="Front. Microbiol.">
        <title>High-Level Heat Resistance of Spores of Bacillus amyloliquefaciens and Bacillus licheniformis Results from the Presence of a spoVA Operon in a Tn1546 Transposon.</title>
        <authorList>
            <person name="Berendsen E.M."/>
            <person name="Koning R.A."/>
            <person name="Boekhorst J."/>
            <person name="de Jong A."/>
            <person name="Kuipers O.P."/>
            <person name="Wells-Bennik M.H."/>
        </authorList>
    </citation>
    <scope>NUCLEOTIDE SEQUENCE [LARGE SCALE GENOMIC DNA]</scope>
    <source>
        <strain evidence="1 2">B4121</strain>
    </source>
</reference>
<dbReference type="EMBL" id="LKPO01000003">
    <property type="protein sequence ID" value="OLF98071.1"/>
    <property type="molecule type" value="Genomic_DNA"/>
</dbReference>
<proteinExistence type="predicted"/>
<dbReference type="AlphaFoldDB" id="A0A7Z0X141"/>
<evidence type="ECO:0000313" key="1">
    <source>
        <dbReference type="EMBL" id="OLF98071.1"/>
    </source>
</evidence>
<accession>A0A7Z0X141</accession>
<sequence length="44" mass="5107">MVYLYAKKEKSEEKKKQSFNGLLQLVDKATKSGLIDKLFLLKCE</sequence>
<organism evidence="1 2">
    <name type="scientific">Bacillus paralicheniformis</name>
    <dbReference type="NCBI Taxonomy" id="1648923"/>
    <lineage>
        <taxon>Bacteria</taxon>
        <taxon>Bacillati</taxon>
        <taxon>Bacillota</taxon>
        <taxon>Bacilli</taxon>
        <taxon>Bacillales</taxon>
        <taxon>Bacillaceae</taxon>
        <taxon>Bacillus</taxon>
    </lineage>
</organism>
<protein>
    <submittedName>
        <fullName evidence="1">Uncharacterized protein</fullName>
    </submittedName>
</protein>
<dbReference type="Proteomes" id="UP000185604">
    <property type="component" value="Unassembled WGS sequence"/>
</dbReference>
<evidence type="ECO:0000313" key="2">
    <source>
        <dbReference type="Proteomes" id="UP000185604"/>
    </source>
</evidence>
<gene>
    <name evidence="1" type="ORF">B4121_0698</name>
</gene>